<accession>A0ABY7QX66</accession>
<sequence length="53" mass="6114">MKETAKNDQHGKIVLIDVLVLTARMLRCGVAVNKTRKFALFEVDEDYFDTELQ</sequence>
<organism evidence="1 2">
    <name type="scientific">Cutibacterium equinum</name>
    <dbReference type="NCBI Taxonomy" id="3016342"/>
    <lineage>
        <taxon>Bacteria</taxon>
        <taxon>Bacillati</taxon>
        <taxon>Actinomycetota</taxon>
        <taxon>Actinomycetes</taxon>
        <taxon>Propionibacteriales</taxon>
        <taxon>Propionibacteriaceae</taxon>
        <taxon>Cutibacterium</taxon>
    </lineage>
</organism>
<evidence type="ECO:0000313" key="2">
    <source>
        <dbReference type="Proteomes" id="UP001212097"/>
    </source>
</evidence>
<dbReference type="EMBL" id="CP115668">
    <property type="protein sequence ID" value="WCC79122.1"/>
    <property type="molecule type" value="Genomic_DNA"/>
</dbReference>
<gene>
    <name evidence="1" type="ORF">O6R08_06030</name>
</gene>
<reference evidence="1 2" key="1">
    <citation type="submission" date="2023-01" db="EMBL/GenBank/DDBJ databases">
        <authorList>
            <person name="Lee S.H."/>
            <person name="Jung H.S."/>
            <person name="Yun J.U."/>
        </authorList>
    </citation>
    <scope>NUCLEOTIDE SEQUENCE [LARGE SCALE GENOMIC DNA]</scope>
    <source>
        <strain evidence="1 2">CBA3108</strain>
    </source>
</reference>
<proteinExistence type="predicted"/>
<dbReference type="Proteomes" id="UP001212097">
    <property type="component" value="Chromosome"/>
</dbReference>
<protein>
    <submittedName>
        <fullName evidence="1">Uncharacterized protein</fullName>
    </submittedName>
</protein>
<dbReference type="RefSeq" id="WP_271417328.1">
    <property type="nucleotide sequence ID" value="NZ_CP115668.1"/>
</dbReference>
<reference evidence="1 2" key="2">
    <citation type="submission" date="2023-06" db="EMBL/GenBank/DDBJ databases">
        <title>The Gram-positive Non-spore-bearing Anaerobic Bacilli of Human Feces.</title>
        <authorList>
            <person name="Eggerth A.H."/>
        </authorList>
    </citation>
    <scope>NUCLEOTIDE SEQUENCE [LARGE SCALE GENOMIC DNA]</scope>
    <source>
        <strain evidence="1 2">CBA3108</strain>
    </source>
</reference>
<name>A0ABY7QX66_9ACTN</name>
<evidence type="ECO:0000313" key="1">
    <source>
        <dbReference type="EMBL" id="WCC79122.1"/>
    </source>
</evidence>
<keyword evidence="2" id="KW-1185">Reference proteome</keyword>